<keyword evidence="5" id="KW-0732">Signal</keyword>
<dbReference type="AlphaFoldDB" id="A0A556QSI4"/>
<dbReference type="RefSeq" id="WP_144230120.1">
    <property type="nucleotide sequence ID" value="NZ_CBCRVV010000032.1"/>
</dbReference>
<name>A0A556QSI4_9BACT</name>
<accession>A0A556QSI4</accession>
<dbReference type="InterPro" id="IPR017853">
    <property type="entry name" value="GH"/>
</dbReference>
<protein>
    <submittedName>
        <fullName evidence="8">Beta-mannosidase</fullName>
    </submittedName>
</protein>
<dbReference type="Pfam" id="PF02156">
    <property type="entry name" value="Glyco_hydro_26"/>
    <property type="match status" value="1"/>
</dbReference>
<feature type="active site" description="Proton donor" evidence="4">
    <location>
        <position position="314"/>
    </location>
</feature>
<dbReference type="InterPro" id="IPR022790">
    <property type="entry name" value="GH26_dom"/>
</dbReference>
<feature type="signal peptide" evidence="5">
    <location>
        <begin position="1"/>
        <end position="23"/>
    </location>
</feature>
<dbReference type="EMBL" id="VMBG01000001">
    <property type="protein sequence ID" value="TSJ79579.1"/>
    <property type="molecule type" value="Genomic_DNA"/>
</dbReference>
<dbReference type="Gene3D" id="2.60.120.260">
    <property type="entry name" value="Galactose-binding domain-like"/>
    <property type="match status" value="1"/>
</dbReference>
<evidence type="ECO:0000256" key="1">
    <source>
        <dbReference type="ARBA" id="ARBA00007754"/>
    </source>
</evidence>
<dbReference type="SUPFAM" id="SSF51445">
    <property type="entry name" value="(Trans)glycosidases"/>
    <property type="match status" value="1"/>
</dbReference>
<dbReference type="InterPro" id="IPR008979">
    <property type="entry name" value="Galactose-bd-like_sf"/>
</dbReference>
<dbReference type="PROSITE" id="PS51175">
    <property type="entry name" value="CBM6"/>
    <property type="match status" value="1"/>
</dbReference>
<dbReference type="InterPro" id="IPR005084">
    <property type="entry name" value="CBM6"/>
</dbReference>
<dbReference type="PROSITE" id="PS51764">
    <property type="entry name" value="GH26"/>
    <property type="match status" value="1"/>
</dbReference>
<evidence type="ECO:0000256" key="5">
    <source>
        <dbReference type="SAM" id="SignalP"/>
    </source>
</evidence>
<comment type="similarity">
    <text evidence="1 4">Belongs to the glycosyl hydrolase 26 family.</text>
</comment>
<feature type="active site" description="Nucleophile" evidence="4">
    <location>
        <position position="410"/>
    </location>
</feature>
<evidence type="ECO:0000256" key="4">
    <source>
        <dbReference type="PROSITE-ProRule" id="PRU01100"/>
    </source>
</evidence>
<evidence type="ECO:0000313" key="9">
    <source>
        <dbReference type="Proteomes" id="UP000315648"/>
    </source>
</evidence>
<dbReference type="Proteomes" id="UP000315648">
    <property type="component" value="Unassembled WGS sequence"/>
</dbReference>
<dbReference type="GO" id="GO:0030246">
    <property type="term" value="F:carbohydrate binding"/>
    <property type="evidence" value="ECO:0007669"/>
    <property type="project" value="InterPro"/>
</dbReference>
<dbReference type="PANTHER" id="PTHR40079">
    <property type="entry name" value="MANNAN ENDO-1,4-BETA-MANNOSIDASE E-RELATED"/>
    <property type="match status" value="1"/>
</dbReference>
<reference evidence="8 9" key="1">
    <citation type="submission" date="2019-07" db="EMBL/GenBank/DDBJ databases">
        <title>Description of 53C-WASEF.</title>
        <authorList>
            <person name="Pitt A."/>
            <person name="Hahn M.W."/>
        </authorList>
    </citation>
    <scope>NUCLEOTIDE SEQUENCE [LARGE SCALE GENOMIC DNA]</scope>
    <source>
        <strain evidence="8 9">53C-WASEF</strain>
    </source>
</reference>
<keyword evidence="3 4" id="KW-0326">Glycosidase</keyword>
<evidence type="ECO:0000259" key="7">
    <source>
        <dbReference type="PROSITE" id="PS51764"/>
    </source>
</evidence>
<evidence type="ECO:0000259" key="6">
    <source>
        <dbReference type="PROSITE" id="PS51175"/>
    </source>
</evidence>
<dbReference type="Gene3D" id="3.20.20.80">
    <property type="entry name" value="Glycosidases"/>
    <property type="match status" value="1"/>
</dbReference>
<dbReference type="OrthoDB" id="9803686at2"/>
<evidence type="ECO:0000313" key="8">
    <source>
        <dbReference type="EMBL" id="TSJ79579.1"/>
    </source>
</evidence>
<keyword evidence="9" id="KW-1185">Reference proteome</keyword>
<proteinExistence type="inferred from homology"/>
<dbReference type="SUPFAM" id="SSF49785">
    <property type="entry name" value="Galactose-binding domain-like"/>
    <property type="match status" value="1"/>
</dbReference>
<dbReference type="GO" id="GO:0006080">
    <property type="term" value="P:substituted mannan metabolic process"/>
    <property type="evidence" value="ECO:0007669"/>
    <property type="project" value="InterPro"/>
</dbReference>
<dbReference type="PRINTS" id="PR00739">
    <property type="entry name" value="GLHYDRLASE26"/>
</dbReference>
<organism evidence="8 9">
    <name type="scientific">Rariglobus hedericola</name>
    <dbReference type="NCBI Taxonomy" id="2597822"/>
    <lineage>
        <taxon>Bacteria</taxon>
        <taxon>Pseudomonadati</taxon>
        <taxon>Verrucomicrobiota</taxon>
        <taxon>Opitutia</taxon>
        <taxon>Opitutales</taxon>
        <taxon>Opitutaceae</taxon>
        <taxon>Rariglobus</taxon>
    </lineage>
</organism>
<keyword evidence="2 4" id="KW-0378">Hydrolase</keyword>
<feature type="chain" id="PRO_5021772374" evidence="5">
    <location>
        <begin position="24"/>
        <end position="469"/>
    </location>
</feature>
<evidence type="ECO:0000256" key="2">
    <source>
        <dbReference type="ARBA" id="ARBA00022801"/>
    </source>
</evidence>
<dbReference type="Pfam" id="PF16990">
    <property type="entry name" value="CBM_35"/>
    <property type="match status" value="1"/>
</dbReference>
<sequence length="469" mass="52677">MLCHLPSFLFAVAALFLSGCAHTSEYPARAATVLGSVQIVPPDATTDRDRATGFTQPGDAIVFSVPAPRDGFYRLDLVYSADAEKRIPVTINGSMQGSRLFPKTTGFETRSFGRIRLRAGTNTVRIGTDWGYADIASIRIKRTSPPREFHLRTTPVNPNASHESRALFTTLTREFGQRTFTGQHESNPTVPSRLDYITRNTGGATPAILGLDLIYYSPSWNQPGGDGAIEAARDWALNRHGIVSLSWHWLAPLHAGPLIWDSFSTSKTPFDVSRIADESSPEYAAIIRDLDHLAEKLKPLRDARIPVLWRPLHEAEGGWFWWGARGPDATRQLYRLMFDRFTRIHHLDNLLWVWTSTDDDRSLDWYPGDNYVDILATDLYFSPGTRGDFFTVFDRLRELHGGRKPIALGECGSIPDLTADAPWLWFLTWDDLISRPELNPADFVYTIFRTPRAILLKGLQSASPAPHSR</sequence>
<dbReference type="PANTHER" id="PTHR40079:SF4">
    <property type="entry name" value="GH26 DOMAIN-CONTAINING PROTEIN-RELATED"/>
    <property type="match status" value="1"/>
</dbReference>
<feature type="domain" description="GH26" evidence="7">
    <location>
        <begin position="162"/>
        <end position="457"/>
    </location>
</feature>
<dbReference type="InterPro" id="IPR000805">
    <property type="entry name" value="Glyco_hydro_26"/>
</dbReference>
<evidence type="ECO:0000256" key="3">
    <source>
        <dbReference type="ARBA" id="ARBA00023295"/>
    </source>
</evidence>
<comment type="caution">
    <text evidence="8">The sequence shown here is derived from an EMBL/GenBank/DDBJ whole genome shotgun (WGS) entry which is preliminary data.</text>
</comment>
<gene>
    <name evidence="8" type="ORF">FPL22_09925</name>
</gene>
<feature type="domain" description="CBM6" evidence="6">
    <location>
        <begin position="24"/>
        <end position="141"/>
    </location>
</feature>
<dbReference type="GO" id="GO:0016985">
    <property type="term" value="F:mannan endo-1,4-beta-mannosidase activity"/>
    <property type="evidence" value="ECO:0007669"/>
    <property type="project" value="InterPro"/>
</dbReference>